<sequence length="391" mass="41149">MNYETGAIEQEERLALPAPEAPRRRRWPWIVAAIVVLAVAAWFLFGGKKNEAARPAGDDASQAPVVTVSVPGRQTVARTVSATGTLAARRDLPIGIAGEGGMITRVLVEPGQWVKAGQVLATVDRSVQTQTAAQLAAQVSVARSDQVLAQAELDRAKTLVDRGFISKADLQRREATRDAAAARVKAAQASLAEARARNGRLDIRAPAAGLILTRTAEPGQIVSSGSGVLFRLEQDGQVELRAAVSESDLAGLSVGSRARVTPVGSNRSFEGEVWQISPVIDAQTRQGVVRIALRHDSALRPGGFATAAINGSTAVAPLLPETAILSDDKSTYVYVVGKDNKVERRVVKTGEASDNGVAVLDGLNGTERVVLTAGAFLTPGQVIKPSVQKAR</sequence>
<dbReference type="Pfam" id="PF25973">
    <property type="entry name" value="BSH_CzcB"/>
    <property type="match status" value="1"/>
</dbReference>
<dbReference type="GO" id="GO:1990281">
    <property type="term" value="C:efflux pump complex"/>
    <property type="evidence" value="ECO:0007669"/>
    <property type="project" value="TreeGrafter"/>
</dbReference>
<evidence type="ECO:0000259" key="4">
    <source>
        <dbReference type="Pfam" id="PF25973"/>
    </source>
</evidence>
<dbReference type="AlphaFoldDB" id="A0A1G7KVE8"/>
<feature type="domain" description="CzcB-like barrel-sandwich hybrid" evidence="4">
    <location>
        <begin position="100"/>
        <end position="226"/>
    </location>
</feature>
<keyword evidence="2" id="KW-1133">Transmembrane helix</keyword>
<dbReference type="NCBIfam" id="TIGR01730">
    <property type="entry name" value="RND_mfp"/>
    <property type="match status" value="1"/>
</dbReference>
<feature type="domain" description="CusB-like beta-barrel" evidence="3">
    <location>
        <begin position="240"/>
        <end position="312"/>
    </location>
</feature>
<dbReference type="Proteomes" id="UP000436801">
    <property type="component" value="Unassembled WGS sequence"/>
</dbReference>
<dbReference type="Gene3D" id="1.10.287.470">
    <property type="entry name" value="Helix hairpin bin"/>
    <property type="match status" value="1"/>
</dbReference>
<dbReference type="InterPro" id="IPR058792">
    <property type="entry name" value="Beta-barrel_RND_2"/>
</dbReference>
<accession>A0A1G7KVE8</accession>
<dbReference type="PANTHER" id="PTHR30469">
    <property type="entry name" value="MULTIDRUG RESISTANCE PROTEIN MDTA"/>
    <property type="match status" value="1"/>
</dbReference>
<gene>
    <name evidence="6" type="ORF">GQR91_07795</name>
    <name evidence="7" type="ORF">SAMN05216557_103264</name>
</gene>
<organism evidence="7 8">
    <name type="scientific">Sphingomonas carotinifaciens</name>
    <dbReference type="NCBI Taxonomy" id="1166323"/>
    <lineage>
        <taxon>Bacteria</taxon>
        <taxon>Pseudomonadati</taxon>
        <taxon>Pseudomonadota</taxon>
        <taxon>Alphaproteobacteria</taxon>
        <taxon>Sphingomonadales</taxon>
        <taxon>Sphingomonadaceae</taxon>
        <taxon>Sphingomonas</taxon>
    </lineage>
</organism>
<reference evidence="7 8" key="1">
    <citation type="submission" date="2016-10" db="EMBL/GenBank/DDBJ databases">
        <authorList>
            <person name="Varghese N."/>
            <person name="Submissions S."/>
        </authorList>
    </citation>
    <scope>NUCLEOTIDE SEQUENCE [LARGE SCALE GENOMIC DNA]</scope>
    <source>
        <strain evidence="7 8">S7-754</strain>
    </source>
</reference>
<name>A0A1G7KVE8_9SPHN</name>
<evidence type="ECO:0000259" key="3">
    <source>
        <dbReference type="Pfam" id="PF25954"/>
    </source>
</evidence>
<feature type="transmembrane region" description="Helical" evidence="2">
    <location>
        <begin position="27"/>
        <end position="45"/>
    </location>
</feature>
<dbReference type="Pfam" id="PF25989">
    <property type="entry name" value="YknX_C"/>
    <property type="match status" value="1"/>
</dbReference>
<evidence type="ECO:0000313" key="8">
    <source>
        <dbReference type="Proteomes" id="UP000323502"/>
    </source>
</evidence>
<evidence type="ECO:0000313" key="9">
    <source>
        <dbReference type="Proteomes" id="UP000436801"/>
    </source>
</evidence>
<dbReference type="InterPro" id="IPR058647">
    <property type="entry name" value="BSH_CzcB-like"/>
</dbReference>
<keyword evidence="2" id="KW-0812">Transmembrane</keyword>
<dbReference type="OrthoDB" id="7422354at2"/>
<dbReference type="Proteomes" id="UP000323502">
    <property type="component" value="Unassembled WGS sequence"/>
</dbReference>
<feature type="domain" description="YknX-like C-terminal permuted SH3-like" evidence="5">
    <location>
        <begin position="319"/>
        <end position="383"/>
    </location>
</feature>
<evidence type="ECO:0000313" key="7">
    <source>
        <dbReference type="EMBL" id="SDF41044.1"/>
    </source>
</evidence>
<evidence type="ECO:0000259" key="5">
    <source>
        <dbReference type="Pfam" id="PF25989"/>
    </source>
</evidence>
<dbReference type="Gene3D" id="2.40.30.170">
    <property type="match status" value="1"/>
</dbReference>
<dbReference type="EMBL" id="WSUT01000005">
    <property type="protein sequence ID" value="MWC43559.1"/>
    <property type="molecule type" value="Genomic_DNA"/>
</dbReference>
<evidence type="ECO:0000256" key="1">
    <source>
        <dbReference type="ARBA" id="ARBA00009477"/>
    </source>
</evidence>
<dbReference type="Gene3D" id="2.40.420.20">
    <property type="match status" value="1"/>
</dbReference>
<dbReference type="Gene3D" id="2.40.50.100">
    <property type="match status" value="1"/>
</dbReference>
<evidence type="ECO:0000256" key="2">
    <source>
        <dbReference type="SAM" id="Phobius"/>
    </source>
</evidence>
<dbReference type="RefSeq" id="WP_149682198.1">
    <property type="nucleotide sequence ID" value="NZ_FNBI01000003.1"/>
</dbReference>
<dbReference type="PANTHER" id="PTHR30469:SF15">
    <property type="entry name" value="HLYD FAMILY OF SECRETION PROTEINS"/>
    <property type="match status" value="1"/>
</dbReference>
<dbReference type="InterPro" id="IPR006143">
    <property type="entry name" value="RND_pump_MFP"/>
</dbReference>
<evidence type="ECO:0000313" key="6">
    <source>
        <dbReference type="EMBL" id="MWC43559.1"/>
    </source>
</evidence>
<keyword evidence="2" id="KW-0472">Membrane</keyword>
<keyword evidence="8" id="KW-1185">Reference proteome</keyword>
<dbReference type="EMBL" id="FNBI01000003">
    <property type="protein sequence ID" value="SDF41044.1"/>
    <property type="molecule type" value="Genomic_DNA"/>
</dbReference>
<dbReference type="InterPro" id="IPR058637">
    <property type="entry name" value="YknX-like_C"/>
</dbReference>
<dbReference type="Pfam" id="PF25954">
    <property type="entry name" value="Beta-barrel_RND_2"/>
    <property type="match status" value="1"/>
</dbReference>
<comment type="similarity">
    <text evidence="1">Belongs to the membrane fusion protein (MFP) (TC 8.A.1) family.</text>
</comment>
<dbReference type="SUPFAM" id="SSF111369">
    <property type="entry name" value="HlyD-like secretion proteins"/>
    <property type="match status" value="1"/>
</dbReference>
<dbReference type="GO" id="GO:0015562">
    <property type="term" value="F:efflux transmembrane transporter activity"/>
    <property type="evidence" value="ECO:0007669"/>
    <property type="project" value="TreeGrafter"/>
</dbReference>
<protein>
    <submittedName>
        <fullName evidence="6">Efflux RND transporter periplasmic adaptor subunit</fullName>
    </submittedName>
    <submittedName>
        <fullName evidence="7">RND family efflux transporter, MFP subunit</fullName>
    </submittedName>
</protein>
<proteinExistence type="inferred from homology"/>
<reference evidence="6 9" key="2">
    <citation type="submission" date="2019-12" db="EMBL/GenBank/DDBJ databases">
        <authorList>
            <person name="Zheng J."/>
        </authorList>
    </citation>
    <scope>NUCLEOTIDE SEQUENCE [LARGE SCALE GENOMIC DNA]</scope>
    <source>
        <strain evidence="6 9">DSM 27347</strain>
    </source>
</reference>